<name>A0AAX0U802_BURPE</name>
<organism evidence="1 2">
    <name type="scientific">Burkholderia pseudomallei</name>
    <name type="common">Pseudomonas pseudomallei</name>
    <dbReference type="NCBI Taxonomy" id="28450"/>
    <lineage>
        <taxon>Bacteria</taxon>
        <taxon>Pseudomonadati</taxon>
        <taxon>Pseudomonadota</taxon>
        <taxon>Betaproteobacteria</taxon>
        <taxon>Burkholderiales</taxon>
        <taxon>Burkholderiaceae</taxon>
        <taxon>Burkholderia</taxon>
        <taxon>pseudomallei group</taxon>
    </lineage>
</organism>
<evidence type="ECO:0000313" key="1">
    <source>
        <dbReference type="EMBL" id="PJO64826.1"/>
    </source>
</evidence>
<gene>
    <name evidence="1" type="ORF">CWD88_19165</name>
</gene>
<sequence length="32" mass="3699">MRSARAGCEARRALRIRRRGFGSARARRAARR</sequence>
<protein>
    <submittedName>
        <fullName evidence="1">Type III secretion system protein</fullName>
    </submittedName>
</protein>
<comment type="caution">
    <text evidence="1">The sequence shown here is derived from an EMBL/GenBank/DDBJ whole genome shotgun (WGS) entry which is preliminary data.</text>
</comment>
<accession>A0AAX0U802</accession>
<proteinExistence type="predicted"/>
<dbReference type="AlphaFoldDB" id="A0AAX0U802"/>
<dbReference type="Proteomes" id="UP000231878">
    <property type="component" value="Unassembled WGS sequence"/>
</dbReference>
<dbReference type="EMBL" id="PHRB01000018">
    <property type="protein sequence ID" value="PJO64826.1"/>
    <property type="molecule type" value="Genomic_DNA"/>
</dbReference>
<reference evidence="1 2" key="1">
    <citation type="submission" date="2017-11" db="EMBL/GenBank/DDBJ databases">
        <title>Molecular characterization of Burkholderia pseudomallei and closely related isolates from Vietnam.</title>
        <authorList>
            <person name="Ustinov D.V."/>
            <person name="Antonov A.S."/>
            <person name="Avdusheva E.F."/>
            <person name="Shpak I.M."/>
            <person name="Zakharova I.B."/>
            <person name="Thi L.A."/>
            <person name="Teteryatnikova N."/>
            <person name="Lopasteyskaya Y.A."/>
            <person name="Kuzyutina J.A."/>
            <person name="Ngo T.N."/>
            <person name="Victorov D.V."/>
        </authorList>
    </citation>
    <scope>NUCLEOTIDE SEQUENCE [LARGE SCALE GENOMIC DNA]</scope>
    <source>
        <strain evidence="1 2">V1512</strain>
    </source>
</reference>
<evidence type="ECO:0000313" key="2">
    <source>
        <dbReference type="Proteomes" id="UP000231878"/>
    </source>
</evidence>